<feature type="chain" id="PRO_5022159564" evidence="2">
    <location>
        <begin position="26"/>
        <end position="328"/>
    </location>
</feature>
<comment type="caution">
    <text evidence="3">The sequence shown here is derived from an EMBL/GenBank/DDBJ whole genome shotgun (WGS) entry which is preliminary data.</text>
</comment>
<sequence length="328" mass="34703">MKFPIPWPRLVACATAIVLCSSAFAADYPSRPVKVVVPFGPGGAAQALAEKVGAEISKTLGQPLVHEYKGGAAGLVGAETAARAPADGHTVFMGVPSALIVAPLVMKSLTRFDPEGDFEPIAGIASTPFVVFVNARLPIGNLRELIDYGRQHPGKLNFGSIGSNGTDYIAGQVLQKEAGFQMTSVPYKSVGALLPDILSGRVDVAILSPIPIMAHVRAGDLRILAVTSGERSQSSALKDVPTVAEEGVPGYEIVSWYGYFAPKGTAPDQILSLNRATAAALGDEGVIAYLKEQGLQPFDLAPEQFADYYQADMKKWTQFVHEANIPVQ</sequence>
<reference evidence="3 4" key="1">
    <citation type="submission" date="2019-07" db="EMBL/GenBank/DDBJ databases">
        <title>Qingshengfaniella alkalisoli gen. nov., sp. nov., isolated from saline soil.</title>
        <authorList>
            <person name="Xu L."/>
            <person name="Huang X.-X."/>
            <person name="Sun J.-Q."/>
        </authorList>
    </citation>
    <scope>NUCLEOTIDE SEQUENCE [LARGE SCALE GENOMIC DNA]</scope>
    <source>
        <strain evidence="3 4">DSM 27279</strain>
    </source>
</reference>
<gene>
    <name evidence="3" type="ORF">FOZ76_16920</name>
</gene>
<accession>A0A556AJK6</accession>
<evidence type="ECO:0000256" key="2">
    <source>
        <dbReference type="SAM" id="SignalP"/>
    </source>
</evidence>
<dbReference type="SUPFAM" id="SSF53850">
    <property type="entry name" value="Periplasmic binding protein-like II"/>
    <property type="match status" value="1"/>
</dbReference>
<organism evidence="3 4">
    <name type="scientific">Verticiella sediminum</name>
    <dbReference type="NCBI Taxonomy" id="1247510"/>
    <lineage>
        <taxon>Bacteria</taxon>
        <taxon>Pseudomonadati</taxon>
        <taxon>Pseudomonadota</taxon>
        <taxon>Betaproteobacteria</taxon>
        <taxon>Burkholderiales</taxon>
        <taxon>Alcaligenaceae</taxon>
        <taxon>Verticiella</taxon>
    </lineage>
</organism>
<dbReference type="Gene3D" id="3.40.190.10">
    <property type="entry name" value="Periplasmic binding protein-like II"/>
    <property type="match status" value="1"/>
</dbReference>
<dbReference type="AlphaFoldDB" id="A0A556AJK6"/>
<dbReference type="PANTHER" id="PTHR42928">
    <property type="entry name" value="TRICARBOXYLATE-BINDING PROTEIN"/>
    <property type="match status" value="1"/>
</dbReference>
<evidence type="ECO:0000313" key="3">
    <source>
        <dbReference type="EMBL" id="TSH93066.1"/>
    </source>
</evidence>
<keyword evidence="4" id="KW-1185">Reference proteome</keyword>
<evidence type="ECO:0000313" key="4">
    <source>
        <dbReference type="Proteomes" id="UP000318405"/>
    </source>
</evidence>
<evidence type="ECO:0000256" key="1">
    <source>
        <dbReference type="ARBA" id="ARBA00006987"/>
    </source>
</evidence>
<dbReference type="CDD" id="cd07012">
    <property type="entry name" value="PBP2_Bug_TTT"/>
    <property type="match status" value="1"/>
</dbReference>
<comment type="similarity">
    <text evidence="1">Belongs to the UPF0065 (bug) family.</text>
</comment>
<dbReference type="Proteomes" id="UP000318405">
    <property type="component" value="Unassembled WGS sequence"/>
</dbReference>
<dbReference type="Pfam" id="PF03401">
    <property type="entry name" value="TctC"/>
    <property type="match status" value="1"/>
</dbReference>
<feature type="signal peptide" evidence="2">
    <location>
        <begin position="1"/>
        <end position="25"/>
    </location>
</feature>
<dbReference type="RefSeq" id="WP_143949433.1">
    <property type="nucleotide sequence ID" value="NZ_BAABMB010000001.1"/>
</dbReference>
<dbReference type="PANTHER" id="PTHR42928:SF5">
    <property type="entry name" value="BLR1237 PROTEIN"/>
    <property type="match status" value="1"/>
</dbReference>
<dbReference type="Gene3D" id="3.40.190.150">
    <property type="entry name" value="Bordetella uptake gene, domain 1"/>
    <property type="match status" value="1"/>
</dbReference>
<dbReference type="PIRSF" id="PIRSF017082">
    <property type="entry name" value="YflP"/>
    <property type="match status" value="1"/>
</dbReference>
<dbReference type="InterPro" id="IPR042100">
    <property type="entry name" value="Bug_dom1"/>
</dbReference>
<name>A0A556AJK6_9BURK</name>
<protein>
    <submittedName>
        <fullName evidence="3">Tripartite tricarboxylate transporter substrate binding protein</fullName>
    </submittedName>
</protein>
<dbReference type="InterPro" id="IPR005064">
    <property type="entry name" value="BUG"/>
</dbReference>
<dbReference type="EMBL" id="VLTJ01000029">
    <property type="protein sequence ID" value="TSH93066.1"/>
    <property type="molecule type" value="Genomic_DNA"/>
</dbReference>
<dbReference type="OrthoDB" id="9780943at2"/>
<keyword evidence="2" id="KW-0732">Signal</keyword>
<proteinExistence type="inferred from homology"/>